<evidence type="ECO:0000313" key="2">
    <source>
        <dbReference type="EnsemblPlants" id="AET6Gv20204100.1"/>
    </source>
</evidence>
<keyword evidence="3" id="KW-1185">Reference proteome</keyword>
<protein>
    <submittedName>
        <fullName evidence="2">Uncharacterized protein</fullName>
    </submittedName>
</protein>
<accession>A0A453N2V0</accession>
<sequence>LPRGVCGRRIGWGAPGLGRPSVGRSASSRLGAGGGSMKGTWGASLLSWCDARGKEEGIDPRRELRPAAPFTQASSAVPSTQASPAVRRESSYPSIGAGMQIRVASLY</sequence>
<reference evidence="3" key="2">
    <citation type="journal article" date="2017" name="Nat. Plants">
        <title>The Aegilops tauschii genome reveals multiple impacts of transposons.</title>
        <authorList>
            <person name="Zhao G."/>
            <person name="Zou C."/>
            <person name="Li K."/>
            <person name="Wang K."/>
            <person name="Li T."/>
            <person name="Gao L."/>
            <person name="Zhang X."/>
            <person name="Wang H."/>
            <person name="Yang Z."/>
            <person name="Liu X."/>
            <person name="Jiang W."/>
            <person name="Mao L."/>
            <person name="Kong X."/>
            <person name="Jiao Y."/>
            <person name="Jia J."/>
        </authorList>
    </citation>
    <scope>NUCLEOTIDE SEQUENCE [LARGE SCALE GENOMIC DNA]</scope>
    <source>
        <strain evidence="3">cv. AL8/78</strain>
    </source>
</reference>
<evidence type="ECO:0000256" key="1">
    <source>
        <dbReference type="SAM" id="MobiDB-lite"/>
    </source>
</evidence>
<organism evidence="2 3">
    <name type="scientific">Aegilops tauschii subsp. strangulata</name>
    <name type="common">Goatgrass</name>
    <dbReference type="NCBI Taxonomy" id="200361"/>
    <lineage>
        <taxon>Eukaryota</taxon>
        <taxon>Viridiplantae</taxon>
        <taxon>Streptophyta</taxon>
        <taxon>Embryophyta</taxon>
        <taxon>Tracheophyta</taxon>
        <taxon>Spermatophyta</taxon>
        <taxon>Magnoliopsida</taxon>
        <taxon>Liliopsida</taxon>
        <taxon>Poales</taxon>
        <taxon>Poaceae</taxon>
        <taxon>BOP clade</taxon>
        <taxon>Pooideae</taxon>
        <taxon>Triticodae</taxon>
        <taxon>Triticeae</taxon>
        <taxon>Triticinae</taxon>
        <taxon>Aegilops</taxon>
    </lineage>
</organism>
<dbReference type="AlphaFoldDB" id="A0A453N2V0"/>
<feature type="region of interest" description="Disordered" evidence="1">
    <location>
        <begin position="66"/>
        <end position="91"/>
    </location>
</feature>
<feature type="region of interest" description="Disordered" evidence="1">
    <location>
        <begin position="11"/>
        <end position="37"/>
    </location>
</feature>
<reference evidence="2" key="4">
    <citation type="submission" date="2019-03" db="UniProtKB">
        <authorList>
            <consortium name="EnsemblPlants"/>
        </authorList>
    </citation>
    <scope>IDENTIFICATION</scope>
</reference>
<dbReference type="EnsemblPlants" id="AET6Gv20204100.1">
    <property type="protein sequence ID" value="AET6Gv20204100.1"/>
    <property type="gene ID" value="AET6Gv20204100"/>
</dbReference>
<feature type="compositionally biased region" description="Low complexity" evidence="1">
    <location>
        <begin position="21"/>
        <end position="30"/>
    </location>
</feature>
<dbReference type="Proteomes" id="UP000015105">
    <property type="component" value="Chromosome 6D"/>
</dbReference>
<reference evidence="2" key="3">
    <citation type="journal article" date="2017" name="Nature">
        <title>Genome sequence of the progenitor of the wheat D genome Aegilops tauschii.</title>
        <authorList>
            <person name="Luo M.C."/>
            <person name="Gu Y.Q."/>
            <person name="Puiu D."/>
            <person name="Wang H."/>
            <person name="Twardziok S.O."/>
            <person name="Deal K.R."/>
            <person name="Huo N."/>
            <person name="Zhu T."/>
            <person name="Wang L."/>
            <person name="Wang Y."/>
            <person name="McGuire P.E."/>
            <person name="Liu S."/>
            <person name="Long H."/>
            <person name="Ramasamy R.K."/>
            <person name="Rodriguez J.C."/>
            <person name="Van S.L."/>
            <person name="Yuan L."/>
            <person name="Wang Z."/>
            <person name="Xia Z."/>
            <person name="Xiao L."/>
            <person name="Anderson O.D."/>
            <person name="Ouyang S."/>
            <person name="Liang Y."/>
            <person name="Zimin A.V."/>
            <person name="Pertea G."/>
            <person name="Qi P."/>
            <person name="Bennetzen J.L."/>
            <person name="Dai X."/>
            <person name="Dawson M.W."/>
            <person name="Muller H.G."/>
            <person name="Kugler K."/>
            <person name="Rivarola-Duarte L."/>
            <person name="Spannagl M."/>
            <person name="Mayer K.F.X."/>
            <person name="Lu F.H."/>
            <person name="Bevan M.W."/>
            <person name="Leroy P."/>
            <person name="Li P."/>
            <person name="You F.M."/>
            <person name="Sun Q."/>
            <person name="Liu Z."/>
            <person name="Lyons E."/>
            <person name="Wicker T."/>
            <person name="Salzberg S.L."/>
            <person name="Devos K.M."/>
            <person name="Dvorak J."/>
        </authorList>
    </citation>
    <scope>NUCLEOTIDE SEQUENCE [LARGE SCALE GENOMIC DNA]</scope>
    <source>
        <strain evidence="2">cv. AL8/78</strain>
    </source>
</reference>
<evidence type="ECO:0000313" key="3">
    <source>
        <dbReference type="Proteomes" id="UP000015105"/>
    </source>
</evidence>
<name>A0A453N2V0_AEGTS</name>
<feature type="compositionally biased region" description="Polar residues" evidence="1">
    <location>
        <begin position="71"/>
        <end position="83"/>
    </location>
</feature>
<reference evidence="2" key="5">
    <citation type="journal article" date="2021" name="G3 (Bethesda)">
        <title>Aegilops tauschii genome assembly Aet v5.0 features greater sequence contiguity and improved annotation.</title>
        <authorList>
            <person name="Wang L."/>
            <person name="Zhu T."/>
            <person name="Rodriguez J.C."/>
            <person name="Deal K.R."/>
            <person name="Dubcovsky J."/>
            <person name="McGuire P.E."/>
            <person name="Lux T."/>
            <person name="Spannagl M."/>
            <person name="Mayer K.F.X."/>
            <person name="Baldrich P."/>
            <person name="Meyers B.C."/>
            <person name="Huo N."/>
            <person name="Gu Y.Q."/>
            <person name="Zhou H."/>
            <person name="Devos K.M."/>
            <person name="Bennetzen J.L."/>
            <person name="Unver T."/>
            <person name="Budak H."/>
            <person name="Gulick P.J."/>
            <person name="Galiba G."/>
            <person name="Kalapos B."/>
            <person name="Nelson D.R."/>
            <person name="Li P."/>
            <person name="You F.M."/>
            <person name="Luo M.C."/>
            <person name="Dvorak J."/>
        </authorList>
    </citation>
    <scope>NUCLEOTIDE SEQUENCE [LARGE SCALE GENOMIC DNA]</scope>
    <source>
        <strain evidence="2">cv. AL8/78</strain>
    </source>
</reference>
<dbReference type="Gramene" id="AET6Gv20204100.1">
    <property type="protein sequence ID" value="AET6Gv20204100.1"/>
    <property type="gene ID" value="AET6Gv20204100"/>
</dbReference>
<proteinExistence type="predicted"/>
<reference evidence="3" key="1">
    <citation type="journal article" date="2014" name="Science">
        <title>Ancient hybridizations among the ancestral genomes of bread wheat.</title>
        <authorList>
            <consortium name="International Wheat Genome Sequencing Consortium,"/>
            <person name="Marcussen T."/>
            <person name="Sandve S.R."/>
            <person name="Heier L."/>
            <person name="Spannagl M."/>
            <person name="Pfeifer M."/>
            <person name="Jakobsen K.S."/>
            <person name="Wulff B.B."/>
            <person name="Steuernagel B."/>
            <person name="Mayer K.F."/>
            <person name="Olsen O.A."/>
        </authorList>
    </citation>
    <scope>NUCLEOTIDE SEQUENCE [LARGE SCALE GENOMIC DNA]</scope>
    <source>
        <strain evidence="3">cv. AL8/78</strain>
    </source>
</reference>